<dbReference type="VEuPathDB" id="FungiDB:ASPSYDRAFT_194161"/>
<sequence length="355" mass="39387">MAPPVALETPHAGSIQPKTQDGPAPKQAGDQLFNPAKHLSFSPPSKTLQMSDLALSPTALSSVATTEPFPLLSHDSVLAHRREIFSPDVLDNCMHHTRPGSVQIRGMAPRYAPFIHQFWHSPEVLKIISDVAGVELVPAMDYEISHANVQLGAGGLEEVRGTPKKTVREAVTTDQTKPIIEWHKDSHPFVCVVMLSDARHMAGGETELMKGDGGTLKVKAPQMGCAVLLQGRYITHTAAPVTNMPERVTIVTSFRPKNPTLLDETTNANVRNKAHLSELYYQWTTYRLDVLAERARITAEALRRRYEDNVKQSDPEGKKGLCRIETVDISAMQKWADEQIAYIQQTMYEMRPLGQ</sequence>
<protein>
    <recommendedName>
        <fullName evidence="4">Fe2OG dioxygenase domain-containing protein</fullName>
    </recommendedName>
</protein>
<evidence type="ECO:0008006" key="4">
    <source>
        <dbReference type="Google" id="ProtNLM"/>
    </source>
</evidence>
<evidence type="ECO:0000256" key="1">
    <source>
        <dbReference type="SAM" id="MobiDB-lite"/>
    </source>
</evidence>
<name>A0A1L9U0F6_9EURO</name>
<dbReference type="OrthoDB" id="10256055at2759"/>
<evidence type="ECO:0000313" key="2">
    <source>
        <dbReference type="EMBL" id="OJJ65174.1"/>
    </source>
</evidence>
<feature type="region of interest" description="Disordered" evidence="1">
    <location>
        <begin position="1"/>
        <end position="38"/>
    </location>
</feature>
<dbReference type="Proteomes" id="UP000184356">
    <property type="component" value="Unassembled WGS sequence"/>
</dbReference>
<organism evidence="2 3">
    <name type="scientific">Aspergillus sydowii CBS 593.65</name>
    <dbReference type="NCBI Taxonomy" id="1036612"/>
    <lineage>
        <taxon>Eukaryota</taxon>
        <taxon>Fungi</taxon>
        <taxon>Dikarya</taxon>
        <taxon>Ascomycota</taxon>
        <taxon>Pezizomycotina</taxon>
        <taxon>Eurotiomycetes</taxon>
        <taxon>Eurotiomycetidae</taxon>
        <taxon>Eurotiales</taxon>
        <taxon>Aspergillaceae</taxon>
        <taxon>Aspergillus</taxon>
        <taxon>Aspergillus subgen. Nidulantes</taxon>
    </lineage>
</organism>
<dbReference type="PANTHER" id="PTHR41677">
    <property type="entry name" value="YALI0B19030P"/>
    <property type="match status" value="1"/>
</dbReference>
<reference evidence="3" key="1">
    <citation type="journal article" date="2017" name="Genome Biol.">
        <title>Comparative genomics reveals high biological diversity and specific adaptations in the industrially and medically important fungal genus Aspergillus.</title>
        <authorList>
            <person name="de Vries R.P."/>
            <person name="Riley R."/>
            <person name="Wiebenga A."/>
            <person name="Aguilar-Osorio G."/>
            <person name="Amillis S."/>
            <person name="Uchima C.A."/>
            <person name="Anderluh G."/>
            <person name="Asadollahi M."/>
            <person name="Askin M."/>
            <person name="Barry K."/>
            <person name="Battaglia E."/>
            <person name="Bayram O."/>
            <person name="Benocci T."/>
            <person name="Braus-Stromeyer S.A."/>
            <person name="Caldana C."/>
            <person name="Canovas D."/>
            <person name="Cerqueira G.C."/>
            <person name="Chen F."/>
            <person name="Chen W."/>
            <person name="Choi C."/>
            <person name="Clum A."/>
            <person name="Dos Santos R.A."/>
            <person name="Damasio A.R."/>
            <person name="Diallinas G."/>
            <person name="Emri T."/>
            <person name="Fekete E."/>
            <person name="Flipphi M."/>
            <person name="Freyberg S."/>
            <person name="Gallo A."/>
            <person name="Gournas C."/>
            <person name="Habgood R."/>
            <person name="Hainaut M."/>
            <person name="Harispe M.L."/>
            <person name="Henrissat B."/>
            <person name="Hilden K.S."/>
            <person name="Hope R."/>
            <person name="Hossain A."/>
            <person name="Karabika E."/>
            <person name="Karaffa L."/>
            <person name="Karanyi Z."/>
            <person name="Krasevec N."/>
            <person name="Kuo A."/>
            <person name="Kusch H."/>
            <person name="LaButti K."/>
            <person name="Lagendijk E.L."/>
            <person name="Lapidus A."/>
            <person name="Levasseur A."/>
            <person name="Lindquist E."/>
            <person name="Lipzen A."/>
            <person name="Logrieco A.F."/>
            <person name="MacCabe A."/>
            <person name="Maekelae M.R."/>
            <person name="Malavazi I."/>
            <person name="Melin P."/>
            <person name="Meyer V."/>
            <person name="Mielnichuk N."/>
            <person name="Miskei M."/>
            <person name="Molnar A.P."/>
            <person name="Mule G."/>
            <person name="Ngan C.Y."/>
            <person name="Orejas M."/>
            <person name="Orosz E."/>
            <person name="Ouedraogo J.P."/>
            <person name="Overkamp K.M."/>
            <person name="Park H.-S."/>
            <person name="Perrone G."/>
            <person name="Piumi F."/>
            <person name="Punt P.J."/>
            <person name="Ram A.F."/>
            <person name="Ramon A."/>
            <person name="Rauscher S."/>
            <person name="Record E."/>
            <person name="Riano-Pachon D.M."/>
            <person name="Robert V."/>
            <person name="Roehrig J."/>
            <person name="Ruller R."/>
            <person name="Salamov A."/>
            <person name="Salih N.S."/>
            <person name="Samson R.A."/>
            <person name="Sandor E."/>
            <person name="Sanguinetti M."/>
            <person name="Schuetze T."/>
            <person name="Sepcic K."/>
            <person name="Shelest E."/>
            <person name="Sherlock G."/>
            <person name="Sophianopoulou V."/>
            <person name="Squina F.M."/>
            <person name="Sun H."/>
            <person name="Susca A."/>
            <person name="Todd R.B."/>
            <person name="Tsang A."/>
            <person name="Unkles S.E."/>
            <person name="van de Wiele N."/>
            <person name="van Rossen-Uffink D."/>
            <person name="Oliveira J.V."/>
            <person name="Vesth T.C."/>
            <person name="Visser J."/>
            <person name="Yu J.-H."/>
            <person name="Zhou M."/>
            <person name="Andersen M.R."/>
            <person name="Archer D.B."/>
            <person name="Baker S.E."/>
            <person name="Benoit I."/>
            <person name="Brakhage A.A."/>
            <person name="Braus G.H."/>
            <person name="Fischer R."/>
            <person name="Frisvad J.C."/>
            <person name="Goldman G.H."/>
            <person name="Houbraken J."/>
            <person name="Oakley B."/>
            <person name="Pocsi I."/>
            <person name="Scazzocchio C."/>
            <person name="Seiboth B."/>
            <person name="vanKuyk P.A."/>
            <person name="Wortman J."/>
            <person name="Dyer P.S."/>
            <person name="Grigoriev I.V."/>
        </authorList>
    </citation>
    <scope>NUCLEOTIDE SEQUENCE [LARGE SCALE GENOMIC DNA]</scope>
    <source>
        <strain evidence="3">CBS 593.65</strain>
    </source>
</reference>
<dbReference type="GeneID" id="63759759"/>
<dbReference type="STRING" id="1036612.A0A1L9U0F6"/>
<accession>A0A1L9U0F6</accession>
<keyword evidence="3" id="KW-1185">Reference proteome</keyword>
<proteinExistence type="predicted"/>
<evidence type="ECO:0000313" key="3">
    <source>
        <dbReference type="Proteomes" id="UP000184356"/>
    </source>
</evidence>
<dbReference type="EMBL" id="KV878582">
    <property type="protein sequence ID" value="OJJ65174.1"/>
    <property type="molecule type" value="Genomic_DNA"/>
</dbReference>
<gene>
    <name evidence="2" type="ORF">ASPSYDRAFT_194161</name>
</gene>
<dbReference type="PANTHER" id="PTHR41677:SF1">
    <property type="entry name" value="FE2OG DIOXYGENASE DOMAIN-CONTAINING PROTEIN"/>
    <property type="match status" value="1"/>
</dbReference>
<dbReference type="AlphaFoldDB" id="A0A1L9U0F6"/>
<dbReference type="RefSeq" id="XP_040708980.1">
    <property type="nucleotide sequence ID" value="XM_040843686.1"/>
</dbReference>